<evidence type="ECO:0000313" key="2">
    <source>
        <dbReference type="Proteomes" id="UP001198701"/>
    </source>
</evidence>
<dbReference type="Gene3D" id="1.20.120.450">
    <property type="entry name" value="dinb family like domain"/>
    <property type="match status" value="1"/>
</dbReference>
<evidence type="ECO:0000313" key="1">
    <source>
        <dbReference type="EMBL" id="MCC6072982.1"/>
    </source>
</evidence>
<keyword evidence="2" id="KW-1185">Reference proteome</keyword>
<protein>
    <submittedName>
        <fullName evidence="1">DUF1993 domain-containing protein</fullName>
    </submittedName>
</protein>
<reference evidence="1 2" key="1">
    <citation type="submission" date="2021-11" db="EMBL/GenBank/DDBJ databases">
        <authorList>
            <person name="Huq M.A."/>
        </authorList>
    </citation>
    <scope>NUCLEOTIDE SEQUENCE [LARGE SCALE GENOMIC DNA]</scope>
    <source>
        <strain evidence="1 2">MAHUQ-52</strain>
    </source>
</reference>
<dbReference type="SUPFAM" id="SSF109854">
    <property type="entry name" value="DinB/YfiT-like putative metalloenzymes"/>
    <property type="match status" value="1"/>
</dbReference>
<dbReference type="RefSeq" id="WP_229433994.1">
    <property type="nucleotide sequence ID" value="NZ_JAJHPV010000020.1"/>
</dbReference>
<dbReference type="InterPro" id="IPR018531">
    <property type="entry name" value="DUF1993"/>
</dbReference>
<organism evidence="1 2">
    <name type="scientific">Massilia agrisoli</name>
    <dbReference type="NCBI Taxonomy" id="2892444"/>
    <lineage>
        <taxon>Bacteria</taxon>
        <taxon>Pseudomonadati</taxon>
        <taxon>Pseudomonadota</taxon>
        <taxon>Betaproteobacteria</taxon>
        <taxon>Burkholderiales</taxon>
        <taxon>Oxalobacteraceae</taxon>
        <taxon>Telluria group</taxon>
        <taxon>Massilia</taxon>
    </lineage>
</organism>
<dbReference type="Pfam" id="PF09351">
    <property type="entry name" value="DUF1993"/>
    <property type="match status" value="1"/>
</dbReference>
<dbReference type="InterPro" id="IPR034660">
    <property type="entry name" value="DinB/YfiT-like"/>
</dbReference>
<dbReference type="PANTHER" id="PTHR36922:SF1">
    <property type="entry name" value="DUF1993 DOMAIN-CONTAINING PROTEIN"/>
    <property type="match status" value="1"/>
</dbReference>
<gene>
    <name evidence="1" type="ORF">LMJ30_18785</name>
</gene>
<comment type="caution">
    <text evidence="1">The sequence shown here is derived from an EMBL/GenBank/DDBJ whole genome shotgun (WGS) entry which is preliminary data.</text>
</comment>
<sequence length="168" mass="18856">MSFSMYEASVPVFTQILNSLAAIIDKAETHANEKNIDPAALLQARLYPDMFPFLRQVQVATDFAKGCSARLAGVEVPRYEDTEKSFADLRERIARTVAFISDLPRDAIEASDQRDIVTGSGAKVREFKGQDYLVHYAMPHFYFHATTAYALLRHNGVEIGKKDFIGSY</sequence>
<accession>A0ABS8IWG6</accession>
<dbReference type="PANTHER" id="PTHR36922">
    <property type="entry name" value="BLL2446 PROTEIN"/>
    <property type="match status" value="1"/>
</dbReference>
<dbReference type="EMBL" id="JAJHPV010000020">
    <property type="protein sequence ID" value="MCC6072982.1"/>
    <property type="molecule type" value="Genomic_DNA"/>
</dbReference>
<name>A0ABS8IWG6_9BURK</name>
<dbReference type="Proteomes" id="UP001198701">
    <property type="component" value="Unassembled WGS sequence"/>
</dbReference>
<proteinExistence type="predicted"/>